<protein>
    <recommendedName>
        <fullName evidence="3">tyrosine--tRNA ligase</fullName>
        <ecNumber evidence="3">6.1.1.1</ecNumber>
    </recommendedName>
    <alternativeName>
        <fullName evidence="9">Tyrosyl-tRNA synthetase</fullName>
    </alternativeName>
</protein>
<evidence type="ECO:0000313" key="12">
    <source>
        <dbReference type="EMBL" id="OGK52149.1"/>
    </source>
</evidence>
<dbReference type="NCBIfam" id="NF006330">
    <property type="entry name" value="PRK08560.1"/>
    <property type="match status" value="1"/>
</dbReference>
<gene>
    <name evidence="12" type="ORF">A2966_01985</name>
</gene>
<dbReference type="FunFam" id="3.40.50.620:FF:000085">
    <property type="entry name" value="Tyrosine--tRNA ligase 1 cytoplasmic"/>
    <property type="match status" value="1"/>
</dbReference>
<dbReference type="PANTHER" id="PTHR46264">
    <property type="entry name" value="TYROSINE-TRNA LIGASE"/>
    <property type="match status" value="1"/>
</dbReference>
<dbReference type="GO" id="GO:0005524">
    <property type="term" value="F:ATP binding"/>
    <property type="evidence" value="ECO:0007669"/>
    <property type="project" value="UniProtKB-KW"/>
</dbReference>
<proteinExistence type="inferred from homology"/>
<dbReference type="InterPro" id="IPR023617">
    <property type="entry name" value="Tyr-tRNA-ligase_arc/euk-type"/>
</dbReference>
<dbReference type="InterPro" id="IPR050489">
    <property type="entry name" value="Tyr-tRNA_synthase"/>
</dbReference>
<dbReference type="GO" id="GO:0005737">
    <property type="term" value="C:cytoplasm"/>
    <property type="evidence" value="ECO:0007669"/>
    <property type="project" value="TreeGrafter"/>
</dbReference>
<sequence length="368" mass="42060">MTTEERLSLIKQVGEEIVGEDELKALLESGEQLIAYDGFEPSGQIHIAQGLLRAININKMTTAGIKFRMWVADWHAMANNKMGGDLEKIKTVGKYFIEVWKASGLDMSKVEFLWASEMAKNPDYWKLVVQVGRTNVLKRFIRTAEMMGREESLDKLTAANIIYSCMQIADIFMLKAKITQLGMDQRKVNMLAREIGPQLGFWKPVVVSHHMLMGLQKVKSQKSKVKNEENAEEKIKQVIALKMSKSLPDNAIFMTDTSEDVKRKITKAYCPEGEVKENPVLEYYRYILFEKFPQIILERPAKYGGAVILNSYQNLERLYGEKKIHPLDIKQTAVVLLDKLLQPVREHFTKNAAARELLTKVKSFAVTR</sequence>
<evidence type="ECO:0000256" key="10">
    <source>
        <dbReference type="ARBA" id="ARBA00048248"/>
    </source>
</evidence>
<accession>A0A1F7J959</accession>
<dbReference type="Proteomes" id="UP000176480">
    <property type="component" value="Unassembled WGS sequence"/>
</dbReference>
<comment type="function">
    <text evidence="1">Catalyzes the attachment of tyrosine to tRNA(Tyr) in a two-step reaction: tyrosine is first activated by ATP to form Tyr-AMP and then transferred to the acceptor end of tRNA(Tyr).</text>
</comment>
<dbReference type="AlphaFoldDB" id="A0A1F7J959"/>
<dbReference type="Pfam" id="PF00579">
    <property type="entry name" value="tRNA-synt_1b"/>
    <property type="match status" value="2"/>
</dbReference>
<dbReference type="InterPro" id="IPR014729">
    <property type="entry name" value="Rossmann-like_a/b/a_fold"/>
</dbReference>
<dbReference type="STRING" id="1802067.A2966_01985"/>
<dbReference type="GO" id="GO:0006437">
    <property type="term" value="P:tyrosyl-tRNA aminoacylation"/>
    <property type="evidence" value="ECO:0007669"/>
    <property type="project" value="TreeGrafter"/>
</dbReference>
<comment type="caution">
    <text evidence="12">The sequence shown here is derived from an EMBL/GenBank/DDBJ whole genome shotgun (WGS) entry which is preliminary data.</text>
</comment>
<evidence type="ECO:0000313" key="13">
    <source>
        <dbReference type="Proteomes" id="UP000176480"/>
    </source>
</evidence>
<keyword evidence="4 11" id="KW-0436">Ligase</keyword>
<dbReference type="GO" id="GO:0004831">
    <property type="term" value="F:tyrosine-tRNA ligase activity"/>
    <property type="evidence" value="ECO:0007669"/>
    <property type="project" value="UniProtKB-EC"/>
</dbReference>
<comment type="catalytic activity">
    <reaction evidence="10">
        <text>tRNA(Tyr) + L-tyrosine + ATP = L-tyrosyl-tRNA(Tyr) + AMP + diphosphate + H(+)</text>
        <dbReference type="Rhea" id="RHEA:10220"/>
        <dbReference type="Rhea" id="RHEA-COMP:9706"/>
        <dbReference type="Rhea" id="RHEA-COMP:9707"/>
        <dbReference type="ChEBI" id="CHEBI:15378"/>
        <dbReference type="ChEBI" id="CHEBI:30616"/>
        <dbReference type="ChEBI" id="CHEBI:33019"/>
        <dbReference type="ChEBI" id="CHEBI:58315"/>
        <dbReference type="ChEBI" id="CHEBI:78442"/>
        <dbReference type="ChEBI" id="CHEBI:78536"/>
        <dbReference type="ChEBI" id="CHEBI:456215"/>
        <dbReference type="EC" id="6.1.1.1"/>
    </reaction>
</comment>
<evidence type="ECO:0000256" key="1">
    <source>
        <dbReference type="ARBA" id="ARBA00002025"/>
    </source>
</evidence>
<reference evidence="12 13" key="1">
    <citation type="journal article" date="2016" name="Nat. Commun.">
        <title>Thousands of microbial genomes shed light on interconnected biogeochemical processes in an aquifer system.</title>
        <authorList>
            <person name="Anantharaman K."/>
            <person name="Brown C.T."/>
            <person name="Hug L.A."/>
            <person name="Sharon I."/>
            <person name="Castelle C.J."/>
            <person name="Probst A.J."/>
            <person name="Thomas B.C."/>
            <person name="Singh A."/>
            <person name="Wilkins M.J."/>
            <person name="Karaoz U."/>
            <person name="Brodie E.L."/>
            <person name="Williams K.H."/>
            <person name="Hubbard S.S."/>
            <person name="Banfield J.F."/>
        </authorList>
    </citation>
    <scope>NUCLEOTIDE SEQUENCE [LARGE SCALE GENOMIC DNA]</scope>
</reference>
<evidence type="ECO:0000256" key="7">
    <source>
        <dbReference type="ARBA" id="ARBA00022917"/>
    </source>
</evidence>
<dbReference type="PIRSF" id="PIRSF006588">
    <property type="entry name" value="TyrRS_arch_euk"/>
    <property type="match status" value="1"/>
</dbReference>
<keyword evidence="7 11" id="KW-0648">Protein biosynthesis</keyword>
<keyword evidence="8 11" id="KW-0030">Aminoacyl-tRNA synthetase</keyword>
<keyword evidence="6 11" id="KW-0067">ATP-binding</keyword>
<dbReference type="SUPFAM" id="SSF52374">
    <property type="entry name" value="Nucleotidylyl transferase"/>
    <property type="match status" value="1"/>
</dbReference>
<dbReference type="PANTHER" id="PTHR46264:SF4">
    <property type="entry name" value="TYROSINE--TRNA LIGASE, CYTOPLASMIC"/>
    <property type="match status" value="1"/>
</dbReference>
<evidence type="ECO:0000256" key="3">
    <source>
        <dbReference type="ARBA" id="ARBA00013160"/>
    </source>
</evidence>
<keyword evidence="5 11" id="KW-0547">Nucleotide-binding</keyword>
<name>A0A1F7J959_9BACT</name>
<evidence type="ECO:0000256" key="11">
    <source>
        <dbReference type="RuleBase" id="RU363036"/>
    </source>
</evidence>
<dbReference type="Gene3D" id="3.40.50.620">
    <property type="entry name" value="HUPs"/>
    <property type="match status" value="2"/>
</dbReference>
<dbReference type="EMBL" id="MGAR01000013">
    <property type="protein sequence ID" value="OGK52149.1"/>
    <property type="molecule type" value="Genomic_DNA"/>
</dbReference>
<evidence type="ECO:0000256" key="8">
    <source>
        <dbReference type="ARBA" id="ARBA00023146"/>
    </source>
</evidence>
<dbReference type="InterPro" id="IPR002305">
    <property type="entry name" value="aa-tRNA-synth_Ic"/>
</dbReference>
<evidence type="ECO:0000256" key="6">
    <source>
        <dbReference type="ARBA" id="ARBA00022840"/>
    </source>
</evidence>
<comment type="similarity">
    <text evidence="2 11">Belongs to the class-I aminoacyl-tRNA synthetase family.</text>
</comment>
<evidence type="ECO:0000256" key="4">
    <source>
        <dbReference type="ARBA" id="ARBA00022598"/>
    </source>
</evidence>
<dbReference type="EC" id="6.1.1.1" evidence="3"/>
<evidence type="ECO:0000256" key="5">
    <source>
        <dbReference type="ARBA" id="ARBA00022741"/>
    </source>
</evidence>
<organism evidence="12 13">
    <name type="scientific">Candidatus Roizmanbacteria bacterium RIFCSPLOWO2_01_FULL_41_22</name>
    <dbReference type="NCBI Taxonomy" id="1802067"/>
    <lineage>
        <taxon>Bacteria</taxon>
        <taxon>Candidatus Roizmaniibacteriota</taxon>
    </lineage>
</organism>
<evidence type="ECO:0000256" key="9">
    <source>
        <dbReference type="ARBA" id="ARBA00033323"/>
    </source>
</evidence>
<evidence type="ECO:0000256" key="2">
    <source>
        <dbReference type="ARBA" id="ARBA00005594"/>
    </source>
</evidence>